<dbReference type="CDD" id="cd13399">
    <property type="entry name" value="Slt35-like"/>
    <property type="match status" value="1"/>
</dbReference>
<dbReference type="GO" id="GO:0008933">
    <property type="term" value="F:peptidoglycan lytic transglycosylase activity"/>
    <property type="evidence" value="ECO:0007669"/>
    <property type="project" value="TreeGrafter"/>
</dbReference>
<dbReference type="InterPro" id="IPR023346">
    <property type="entry name" value="Lysozyme-like_dom_sf"/>
</dbReference>
<evidence type="ECO:0000313" key="4">
    <source>
        <dbReference type="Proteomes" id="UP000219327"/>
    </source>
</evidence>
<sequence length="305" mass="34270">MDRAEIVEFVNDLVTNEGFDRQFLIEVLSRARFQPRIVESISKPAERTLTWAEYRRIFMTLSRISSGAEFMDEHQEVLMRASERYGVPPEMITAIIGVETLYGRYLGRYRVLDALMTLGFDYPPRSRFFRSELKEFLLLTREEKQDPSSPLGSYAGAMGYGQFISSSYRNYAVDFDGDGIRDIWTNKTDAIGSVANYLSRHGWQAGRAVTVKLSGPGQAPGDLFNQGLKASSTLGEFAMVSGIPIPGAFESDTPVSPMRLVGEDGEEFWLGLPNFYVITRYNHSHLYAMAVYQLSQAIADCVEGP</sequence>
<feature type="domain" description="Transglycosylase SLT" evidence="2">
    <location>
        <begin position="5"/>
        <end position="296"/>
    </location>
</feature>
<comment type="caution">
    <text evidence="3">The sequence shown here is derived from an EMBL/GenBank/DDBJ whole genome shotgun (WGS) entry which is preliminary data.</text>
</comment>
<protein>
    <submittedName>
        <fullName evidence="3">Lytic murein transglycosylase B</fullName>
    </submittedName>
</protein>
<dbReference type="SUPFAM" id="SSF53955">
    <property type="entry name" value="Lysozyme-like"/>
    <property type="match status" value="1"/>
</dbReference>
<dbReference type="PANTHER" id="PTHR30163:SF9">
    <property type="entry name" value="MEMBRANE-BOUND LYTIC MUREIN TRANSGLYCOSYLASE B"/>
    <property type="match status" value="1"/>
</dbReference>
<proteinExistence type="predicted"/>
<evidence type="ECO:0000259" key="2">
    <source>
        <dbReference type="Pfam" id="PF13406"/>
    </source>
</evidence>
<dbReference type="PANTHER" id="PTHR30163">
    <property type="entry name" value="MEMBRANE-BOUND LYTIC MUREIN TRANSGLYCOSYLASE B"/>
    <property type="match status" value="1"/>
</dbReference>
<dbReference type="FunFam" id="1.10.8.350:FF:000001">
    <property type="entry name" value="Lytic murein transglycosylase B"/>
    <property type="match status" value="1"/>
</dbReference>
<evidence type="ECO:0000313" key="3">
    <source>
        <dbReference type="EMBL" id="PDH39447.1"/>
    </source>
</evidence>
<dbReference type="InterPro" id="IPR011757">
    <property type="entry name" value="Lytic_transglycosylase_MltB"/>
</dbReference>
<dbReference type="Gene3D" id="1.10.8.350">
    <property type="entry name" value="Bacterial muramidase"/>
    <property type="match status" value="1"/>
</dbReference>
<reference evidence="3 4" key="1">
    <citation type="submission" date="2017-08" db="EMBL/GenBank/DDBJ databases">
        <title>Fine stratification of microbial communities through a metagenomic profile of the photic zone.</title>
        <authorList>
            <person name="Haro-Moreno J.M."/>
            <person name="Lopez-Perez M."/>
            <person name="De La Torre J."/>
            <person name="Picazo A."/>
            <person name="Camacho A."/>
            <person name="Rodriguez-Valera F."/>
        </authorList>
    </citation>
    <scope>NUCLEOTIDE SEQUENCE [LARGE SCALE GENOMIC DNA]</scope>
    <source>
        <strain evidence="3">MED-G24</strain>
    </source>
</reference>
<dbReference type="AlphaFoldDB" id="A0A2A5WT87"/>
<accession>A0A2A5WT87</accession>
<feature type="active site" evidence="1">
    <location>
        <position position="99"/>
    </location>
</feature>
<name>A0A2A5WT87_9GAMM</name>
<dbReference type="NCBIfam" id="TIGR02282">
    <property type="entry name" value="MltB"/>
    <property type="match status" value="1"/>
</dbReference>
<dbReference type="EMBL" id="NTKD01000024">
    <property type="protein sequence ID" value="PDH39447.1"/>
    <property type="molecule type" value="Genomic_DNA"/>
</dbReference>
<evidence type="ECO:0000256" key="1">
    <source>
        <dbReference type="PIRSR" id="PIRSR611757-1"/>
    </source>
</evidence>
<dbReference type="InterPro" id="IPR031304">
    <property type="entry name" value="SLT_2"/>
</dbReference>
<dbReference type="InterPro" id="IPR043426">
    <property type="entry name" value="MltB-like"/>
</dbReference>
<gene>
    <name evidence="3" type="primary">mltB</name>
    <name evidence="3" type="ORF">CNE99_05560</name>
</gene>
<dbReference type="Pfam" id="PF13406">
    <property type="entry name" value="SLT_2"/>
    <property type="match status" value="1"/>
</dbReference>
<dbReference type="Gene3D" id="1.10.530.10">
    <property type="match status" value="1"/>
</dbReference>
<organism evidence="3 4">
    <name type="scientific">OM182 bacterium MED-G24</name>
    <dbReference type="NCBI Taxonomy" id="1986255"/>
    <lineage>
        <taxon>Bacteria</taxon>
        <taxon>Pseudomonadati</taxon>
        <taxon>Pseudomonadota</taxon>
        <taxon>Gammaproteobacteria</taxon>
        <taxon>OMG group</taxon>
        <taxon>OM182 clade</taxon>
    </lineage>
</organism>
<dbReference type="GO" id="GO:0009253">
    <property type="term" value="P:peptidoglycan catabolic process"/>
    <property type="evidence" value="ECO:0007669"/>
    <property type="project" value="TreeGrafter"/>
</dbReference>
<dbReference type="Proteomes" id="UP000219327">
    <property type="component" value="Unassembled WGS sequence"/>
</dbReference>